<accession>A0ABM3RMK0</accession>
<reference evidence="6" key="2">
    <citation type="submission" date="2025-08" db="UniProtKB">
        <authorList>
            <consortium name="RefSeq"/>
        </authorList>
    </citation>
    <scope>IDENTIFICATION</scope>
    <source>
        <tissue evidence="6">Leaf</tissue>
    </source>
</reference>
<reference evidence="5" key="1">
    <citation type="journal article" date="2021" name="Nat. Commun.">
        <title>Genomic analyses provide insights into spinach domestication and the genetic basis of agronomic traits.</title>
        <authorList>
            <person name="Cai X."/>
            <person name="Sun X."/>
            <person name="Xu C."/>
            <person name="Sun H."/>
            <person name="Wang X."/>
            <person name="Ge C."/>
            <person name="Zhang Z."/>
            <person name="Wang Q."/>
            <person name="Fei Z."/>
            <person name="Jiao C."/>
            <person name="Wang Q."/>
        </authorList>
    </citation>
    <scope>NUCLEOTIDE SEQUENCE [LARGE SCALE GENOMIC DNA]</scope>
    <source>
        <strain evidence="5">cv. Varoflay</strain>
    </source>
</reference>
<dbReference type="InterPro" id="IPR029480">
    <property type="entry name" value="Transpos_assoc"/>
</dbReference>
<dbReference type="PANTHER" id="PTHR48258">
    <property type="entry name" value="DUF4218 DOMAIN-CONTAINING PROTEIN-RELATED"/>
    <property type="match status" value="1"/>
</dbReference>
<evidence type="ECO:0000259" key="4">
    <source>
        <dbReference type="Pfam" id="PF13963"/>
    </source>
</evidence>
<dbReference type="PANTHER" id="PTHR48258:SF3">
    <property type="entry name" value="FK506-BINDING PROTEIN 4-LIKE ISOFORM X1"/>
    <property type="match status" value="1"/>
</dbReference>
<evidence type="ECO:0000256" key="1">
    <source>
        <dbReference type="SAM" id="MobiDB-lite"/>
    </source>
</evidence>
<evidence type="ECO:0000313" key="5">
    <source>
        <dbReference type="Proteomes" id="UP000813463"/>
    </source>
</evidence>
<evidence type="ECO:0000313" key="6">
    <source>
        <dbReference type="RefSeq" id="XP_056696839.1"/>
    </source>
</evidence>
<dbReference type="GeneID" id="130470547"/>
<name>A0ABM3RMK0_SPIOL</name>
<evidence type="ECO:0008006" key="7">
    <source>
        <dbReference type="Google" id="ProtNLM"/>
    </source>
</evidence>
<dbReference type="InterPro" id="IPR025452">
    <property type="entry name" value="DUF4218"/>
</dbReference>
<protein>
    <recommendedName>
        <fullName evidence="7">Transposase-associated domain-containing protein</fullName>
    </recommendedName>
</protein>
<feature type="region of interest" description="Disordered" evidence="1">
    <location>
        <begin position="1070"/>
        <end position="1145"/>
    </location>
</feature>
<evidence type="ECO:0000259" key="3">
    <source>
        <dbReference type="Pfam" id="PF13960"/>
    </source>
</evidence>
<feature type="domain" description="DUF4216" evidence="2">
    <location>
        <begin position="968"/>
        <end position="1044"/>
    </location>
</feature>
<dbReference type="Pfam" id="PF13960">
    <property type="entry name" value="DUF4218"/>
    <property type="match status" value="1"/>
</dbReference>
<gene>
    <name evidence="6" type="primary">LOC130470547</name>
</gene>
<organism evidence="5 6">
    <name type="scientific">Spinacia oleracea</name>
    <name type="common">Spinach</name>
    <dbReference type="NCBI Taxonomy" id="3562"/>
    <lineage>
        <taxon>Eukaryota</taxon>
        <taxon>Viridiplantae</taxon>
        <taxon>Streptophyta</taxon>
        <taxon>Embryophyta</taxon>
        <taxon>Tracheophyta</taxon>
        <taxon>Spermatophyta</taxon>
        <taxon>Magnoliopsida</taxon>
        <taxon>eudicotyledons</taxon>
        <taxon>Gunneridae</taxon>
        <taxon>Pentapetalae</taxon>
        <taxon>Caryophyllales</taxon>
        <taxon>Chenopodiaceae</taxon>
        <taxon>Chenopodioideae</taxon>
        <taxon>Anserineae</taxon>
        <taxon>Spinacia</taxon>
    </lineage>
</organism>
<dbReference type="Pfam" id="PF13963">
    <property type="entry name" value="Transpos_assoc"/>
    <property type="match status" value="1"/>
</dbReference>
<evidence type="ECO:0000259" key="2">
    <source>
        <dbReference type="Pfam" id="PF13952"/>
    </source>
</evidence>
<dbReference type="Pfam" id="PF13952">
    <property type="entry name" value="DUF4216"/>
    <property type="match status" value="1"/>
</dbReference>
<feature type="compositionally biased region" description="Acidic residues" evidence="1">
    <location>
        <begin position="1078"/>
        <end position="1145"/>
    </location>
</feature>
<dbReference type="Pfam" id="PF02992">
    <property type="entry name" value="Transposase_21"/>
    <property type="match status" value="1"/>
</dbReference>
<dbReference type="InterPro" id="IPR004242">
    <property type="entry name" value="Transposase_21"/>
</dbReference>
<dbReference type="InterPro" id="IPR025312">
    <property type="entry name" value="DUF4216"/>
</dbReference>
<feature type="domain" description="DUF4218" evidence="3">
    <location>
        <begin position="695"/>
        <end position="808"/>
    </location>
</feature>
<sequence length="1145" mass="132510">MCRVWLISNMFFVRCVEFGIMKRRERSWMYDRLDGRNLKPDFLKGVGEFIEFCKEHPTCNDGDKIRCPCPLCDNRRFHDTETVRVHLYKKGFVRNYYQWICQGESLVESSRVQPNQYRDMVIDALGNNQEHLVNEEGNSVEEEPNDEAKKFIDLLKAAGDPLYEGSKLSVLEMASRIASLKCEFNLQHRCVDGFASLMNDAIPNNNQMGRTFNSTKKVLEGLELPHERIHTCPKGCLLFWKGDAQLDKCRVCGSDRYKKTAKGKLIPAKVLIYFPITPRLQRLYATKNISEDMTWHAKNPRVQNTFAHPSDSQAWKHLDTTFPNFASEPRNVRLGLCTDGFAPHGKFGSQYSCWPVILTPYNLPPSMCMKRPFMFLSLLVPGPKNPKGNLDVYMQPLIEELKQLWEVGAMTYDISSKQNFNLRAALLWTISDFPAYGMLSGWSTAGKKACPYCMDKSKAFWLEHGGKVSWFYCHRQFLPHDHPFRKNKTAFCKNKVENGMGPHIMCGEELWQCVKDLPKATDGPEALKKLKSAKMGWFKQSILWELPYWKDLLLRHNLDVIHIEKNFFDQLINTVMDVKGSTSDTTSARKDMAKYCKRRQLELGNGNQTMPKAPFALDKAQKKVLCEWVRDLKFPDAYASNLSRCVNLQSCKLYGMKSHDCHVFMERLLPVALKELLPLHVWKEITEISQFFRDLCAPTIKASDIDRLDKNIAEILCKLEKIFPPAFFNSMEHLPVHLPHEAKVGGPVQYRWMYPFERFLNHLKRKVGNKARVEGSICNAYIMEEITNFCSHYFQPEVDTKARDLGRNVHSVVENQHDVNIPEMFRVDCGRAPTNGRLRFLQDMEYDRAHLYVLANSGILGEYERKFEEHILQTQPHIVMEDIWSKCEAQFPEWFKSHVLRSLSPNDVTRALAMGPSRQVRTWSRFYANGYNFQTHDYGKHKSTMNYGVCVQSPDEVDYFGILEEVVELSYCGKLQEYKTILFKCSWMDSVKGMNIHEQYKLVEVNHSKRYPKYDPFVLSYQVSQVYFAHYPSLKRDKAQWWAVFKTKARSVIDAPVDLDFLQEDANEVSSALCAPDEIPDYEDQDDDDDDDINDGDADSMSDEDEDDEDEDEDDEDEDDGDDDIDDDDDDGDDDDADDSDGYDD</sequence>
<proteinExistence type="predicted"/>
<dbReference type="RefSeq" id="XP_056696839.1">
    <property type="nucleotide sequence ID" value="XM_056840861.1"/>
</dbReference>
<keyword evidence="5" id="KW-1185">Reference proteome</keyword>
<dbReference type="Proteomes" id="UP000813463">
    <property type="component" value="Chromosome 3"/>
</dbReference>
<feature type="domain" description="Transposase-associated" evidence="4">
    <location>
        <begin position="26"/>
        <end position="104"/>
    </location>
</feature>